<comment type="caution">
    <text evidence="1">The sequence shown here is derived from an EMBL/GenBank/DDBJ whole genome shotgun (WGS) entry which is preliminary data.</text>
</comment>
<organism evidence="1 2">
    <name type="scientific">Austropuccinia psidii MF-1</name>
    <dbReference type="NCBI Taxonomy" id="1389203"/>
    <lineage>
        <taxon>Eukaryota</taxon>
        <taxon>Fungi</taxon>
        <taxon>Dikarya</taxon>
        <taxon>Basidiomycota</taxon>
        <taxon>Pucciniomycotina</taxon>
        <taxon>Pucciniomycetes</taxon>
        <taxon>Pucciniales</taxon>
        <taxon>Sphaerophragmiaceae</taxon>
        <taxon>Austropuccinia</taxon>
    </lineage>
</organism>
<evidence type="ECO:0000313" key="1">
    <source>
        <dbReference type="EMBL" id="MBW0472808.1"/>
    </source>
</evidence>
<dbReference type="AlphaFoldDB" id="A0A9Q3GMA3"/>
<gene>
    <name evidence="1" type="ORF">O181_012523</name>
</gene>
<name>A0A9Q3GMA3_9BASI</name>
<dbReference type="Proteomes" id="UP000765509">
    <property type="component" value="Unassembled WGS sequence"/>
</dbReference>
<proteinExistence type="predicted"/>
<sequence length="170" mass="18973">MFYSIRFSTKISTIQEALREVSLDILKWTELIEDFNKALKVESKPKKKLCICLENCEEYHNKCNNNDAEVALSDRNLISGKINYAVLDSGTPKPIAPLKISFLSLQSSQETLQSSNGNNIEVSGEGRMILQTPFRSINIDNTLLIPSETSTLVAMGPFLNNGARLKVYKG</sequence>
<keyword evidence="2" id="KW-1185">Reference proteome</keyword>
<protein>
    <submittedName>
        <fullName evidence="1">Uncharacterized protein</fullName>
    </submittedName>
</protein>
<accession>A0A9Q3GMA3</accession>
<evidence type="ECO:0000313" key="2">
    <source>
        <dbReference type="Proteomes" id="UP000765509"/>
    </source>
</evidence>
<reference evidence="1" key="1">
    <citation type="submission" date="2021-03" db="EMBL/GenBank/DDBJ databases">
        <title>Draft genome sequence of rust myrtle Austropuccinia psidii MF-1, a brazilian biotype.</title>
        <authorList>
            <person name="Quecine M.C."/>
            <person name="Pachon D.M.R."/>
            <person name="Bonatelli M.L."/>
            <person name="Correr F.H."/>
            <person name="Franceschini L.M."/>
            <person name="Leite T.F."/>
            <person name="Margarido G.R.A."/>
            <person name="Almeida C.A."/>
            <person name="Ferrarezi J.A."/>
            <person name="Labate C.A."/>
        </authorList>
    </citation>
    <scope>NUCLEOTIDE SEQUENCE</scope>
    <source>
        <strain evidence="1">MF-1</strain>
    </source>
</reference>
<dbReference type="EMBL" id="AVOT02003207">
    <property type="protein sequence ID" value="MBW0472808.1"/>
    <property type="molecule type" value="Genomic_DNA"/>
</dbReference>